<proteinExistence type="predicted"/>
<comment type="caution">
    <text evidence="1">The sequence shown here is derived from an EMBL/GenBank/DDBJ whole genome shotgun (WGS) entry which is preliminary data.</text>
</comment>
<gene>
    <name evidence="1" type="ORF">ACFOW9_01645</name>
</gene>
<dbReference type="EMBL" id="JBHSCQ010000004">
    <property type="protein sequence ID" value="MFC4264300.1"/>
    <property type="molecule type" value="Genomic_DNA"/>
</dbReference>
<evidence type="ECO:0000313" key="2">
    <source>
        <dbReference type="Proteomes" id="UP001595773"/>
    </source>
</evidence>
<organism evidence="1 2">
    <name type="scientific">Arthrobacter cryoconiti</name>
    <dbReference type="NCBI Taxonomy" id="748907"/>
    <lineage>
        <taxon>Bacteria</taxon>
        <taxon>Bacillati</taxon>
        <taxon>Actinomycetota</taxon>
        <taxon>Actinomycetes</taxon>
        <taxon>Micrococcales</taxon>
        <taxon>Micrococcaceae</taxon>
        <taxon>Arthrobacter</taxon>
    </lineage>
</organism>
<reference evidence="2" key="1">
    <citation type="journal article" date="2019" name="Int. J. Syst. Evol. Microbiol.">
        <title>The Global Catalogue of Microorganisms (GCM) 10K type strain sequencing project: providing services to taxonomists for standard genome sequencing and annotation.</title>
        <authorList>
            <consortium name="The Broad Institute Genomics Platform"/>
            <consortium name="The Broad Institute Genome Sequencing Center for Infectious Disease"/>
            <person name="Wu L."/>
            <person name="Ma J."/>
        </authorList>
    </citation>
    <scope>NUCLEOTIDE SEQUENCE [LARGE SCALE GENOMIC DNA]</scope>
    <source>
        <strain evidence="2">CGMCC 1.10698</strain>
    </source>
</reference>
<keyword evidence="2" id="KW-1185">Reference proteome</keyword>
<sequence length="244" mass="25795">MTVAAKTFQQWLSSVAGSSSSASVCRAAGIKRSTLAQQLVRGRVTVATVVAVSRSLELPVVDALALFPEYADLSAGVARPTNAELLSQISDLDILAEILKRSPRAEPPDALLAVQLSPIPHRDSVRTWLDAIGPTDLRQRLARTTGIAPQNLSTQITANRLTPELAVASARIAGVGLTNGLVVTGVLSPSEAGWPSGERALMLRQTPTSALASLASTRLEYLSRTLKRAEQDDAAVQAVWENLG</sequence>
<name>A0ABV8QVM7_9MICC</name>
<dbReference type="Proteomes" id="UP001595773">
    <property type="component" value="Unassembled WGS sequence"/>
</dbReference>
<accession>A0ABV8QVM7</accession>
<dbReference type="RefSeq" id="WP_230067912.1">
    <property type="nucleotide sequence ID" value="NZ_BAABLL010000001.1"/>
</dbReference>
<protein>
    <submittedName>
        <fullName evidence="1">Uncharacterized protein</fullName>
    </submittedName>
</protein>
<evidence type="ECO:0000313" key="1">
    <source>
        <dbReference type="EMBL" id="MFC4264300.1"/>
    </source>
</evidence>